<keyword evidence="3" id="KW-1185">Reference proteome</keyword>
<dbReference type="RefSeq" id="WP_142534437.1">
    <property type="nucleotide sequence ID" value="NZ_FXTB01000010.1"/>
</dbReference>
<feature type="domain" description="SCP" evidence="1">
    <location>
        <begin position="67"/>
        <end position="193"/>
    </location>
</feature>
<evidence type="ECO:0000313" key="3">
    <source>
        <dbReference type="Proteomes" id="UP000319040"/>
    </source>
</evidence>
<dbReference type="AlphaFoldDB" id="A0A521ER55"/>
<protein>
    <submittedName>
        <fullName evidence="2">Cysteine-rich secretory protein family protein</fullName>
    </submittedName>
</protein>
<dbReference type="InterPro" id="IPR014044">
    <property type="entry name" value="CAP_dom"/>
</dbReference>
<accession>A0A521ER55</accession>
<gene>
    <name evidence="2" type="ORF">SAMN06265379_110133</name>
</gene>
<dbReference type="InterPro" id="IPR035940">
    <property type="entry name" value="CAP_sf"/>
</dbReference>
<dbReference type="SUPFAM" id="SSF55797">
    <property type="entry name" value="PR-1-like"/>
    <property type="match status" value="1"/>
</dbReference>
<reference evidence="2 3" key="1">
    <citation type="submission" date="2017-05" db="EMBL/GenBank/DDBJ databases">
        <authorList>
            <person name="Varghese N."/>
            <person name="Submissions S."/>
        </authorList>
    </citation>
    <scope>NUCLEOTIDE SEQUENCE [LARGE SCALE GENOMIC DNA]</scope>
    <source>
        <strain evidence="2 3">DSM 27040</strain>
    </source>
</reference>
<dbReference type="EMBL" id="FXTB01000010">
    <property type="protein sequence ID" value="SMO86408.1"/>
    <property type="molecule type" value="Genomic_DNA"/>
</dbReference>
<sequence>MFIRYILTLLVFVVALFANTLVYAKDIIKYDLSESEVKKYENLNHKENRLIAYKDDKNALLLKLNQLAHINASRKKHHQPMVELDILASRVANKIAREAATNNFMGHYNLKGESPYYRYALAGGTAHVTENASALSSTEFLPSKPEHIASYMQQAHNAFMAERAPNDGHKLNCIHPHHNYIGIGFYLHKNQFRYYEEFLDRYLKFDDFNATVKVNSKVLLPVQPQKGKHLHMALAYYEKFPAQMNADAINRQMSYNDYSDELAHKILPWDLPVINDQGFIPLAFTFQKKGLYYIQIYLDDEPFITGPASTKNKVQASGVVIEVK</sequence>
<proteinExistence type="predicted"/>
<dbReference type="Gene3D" id="3.40.33.10">
    <property type="entry name" value="CAP"/>
    <property type="match status" value="1"/>
</dbReference>
<dbReference type="OrthoDB" id="9783944at2"/>
<name>A0A521ER55_SACCC</name>
<organism evidence="2 3">
    <name type="scientific">Saccharicrinis carchari</name>
    <dbReference type="NCBI Taxonomy" id="1168039"/>
    <lineage>
        <taxon>Bacteria</taxon>
        <taxon>Pseudomonadati</taxon>
        <taxon>Bacteroidota</taxon>
        <taxon>Bacteroidia</taxon>
        <taxon>Marinilabiliales</taxon>
        <taxon>Marinilabiliaceae</taxon>
        <taxon>Saccharicrinis</taxon>
    </lineage>
</organism>
<evidence type="ECO:0000313" key="2">
    <source>
        <dbReference type="EMBL" id="SMO86408.1"/>
    </source>
</evidence>
<dbReference type="Pfam" id="PF00188">
    <property type="entry name" value="CAP"/>
    <property type="match status" value="1"/>
</dbReference>
<evidence type="ECO:0000259" key="1">
    <source>
        <dbReference type="Pfam" id="PF00188"/>
    </source>
</evidence>
<dbReference type="Proteomes" id="UP000319040">
    <property type="component" value="Unassembled WGS sequence"/>
</dbReference>